<comment type="caution">
    <text evidence="1">The sequence shown here is derived from an EMBL/GenBank/DDBJ whole genome shotgun (WGS) entry which is preliminary data.</text>
</comment>
<accession>A0ABQ6A7R7</accession>
<dbReference type="RefSeq" id="WP_284257309.1">
    <property type="nucleotide sequence ID" value="NZ_BSOS01000026.1"/>
</dbReference>
<keyword evidence="2" id="KW-1185">Reference proteome</keyword>
<sequence length="86" mass="9624">MVTPNEPPHIRKTAYDKMLDEWSGLDTEILANHMRTVDALWQKTQLVRAAGGDPAGSPLYSRLGKAISDGRRIADECLDSFRQQPD</sequence>
<dbReference type="Proteomes" id="UP001156641">
    <property type="component" value="Unassembled WGS sequence"/>
</dbReference>
<protein>
    <submittedName>
        <fullName evidence="1">Uncharacterized protein</fullName>
    </submittedName>
</protein>
<dbReference type="EMBL" id="BSOS01000026">
    <property type="protein sequence ID" value="GLR66607.1"/>
    <property type="molecule type" value="Genomic_DNA"/>
</dbReference>
<name>A0ABQ6A7R7_9PROT</name>
<reference evidence="2" key="1">
    <citation type="journal article" date="2019" name="Int. J. Syst. Evol. Microbiol.">
        <title>The Global Catalogue of Microorganisms (GCM) 10K type strain sequencing project: providing services to taxonomists for standard genome sequencing and annotation.</title>
        <authorList>
            <consortium name="The Broad Institute Genomics Platform"/>
            <consortium name="The Broad Institute Genome Sequencing Center for Infectious Disease"/>
            <person name="Wu L."/>
            <person name="Ma J."/>
        </authorList>
    </citation>
    <scope>NUCLEOTIDE SEQUENCE [LARGE SCALE GENOMIC DNA]</scope>
    <source>
        <strain evidence="2">NBRC 112502</strain>
    </source>
</reference>
<evidence type="ECO:0000313" key="1">
    <source>
        <dbReference type="EMBL" id="GLR66607.1"/>
    </source>
</evidence>
<gene>
    <name evidence="1" type="ORF">GCM10010909_12870</name>
</gene>
<organism evidence="1 2">
    <name type="scientific">Acidocella aquatica</name>
    <dbReference type="NCBI Taxonomy" id="1922313"/>
    <lineage>
        <taxon>Bacteria</taxon>
        <taxon>Pseudomonadati</taxon>
        <taxon>Pseudomonadota</taxon>
        <taxon>Alphaproteobacteria</taxon>
        <taxon>Acetobacterales</taxon>
        <taxon>Acidocellaceae</taxon>
        <taxon>Acidocella</taxon>
    </lineage>
</organism>
<evidence type="ECO:0000313" key="2">
    <source>
        <dbReference type="Proteomes" id="UP001156641"/>
    </source>
</evidence>
<proteinExistence type="predicted"/>